<evidence type="ECO:0000313" key="3">
    <source>
        <dbReference type="Proteomes" id="UP000226031"/>
    </source>
</evidence>
<evidence type="ECO:0000256" key="1">
    <source>
        <dbReference type="SAM" id="MobiDB-lite"/>
    </source>
</evidence>
<reference evidence="2 3" key="1">
    <citation type="submission" date="2017-10" db="EMBL/GenBank/DDBJ databases">
        <title>Comparative genomics in systemic dimorphic fungi from Ajellomycetaceae.</title>
        <authorList>
            <person name="Munoz J.F."/>
            <person name="Mcewen J.G."/>
            <person name="Clay O.K."/>
            <person name="Cuomo C.A."/>
        </authorList>
    </citation>
    <scope>NUCLEOTIDE SEQUENCE [LARGE SCALE GENOMIC DNA]</scope>
    <source>
        <strain evidence="2 3">UAMH4076</strain>
    </source>
</reference>
<keyword evidence="3" id="KW-1185">Reference proteome</keyword>
<sequence>MWNPAIADDTPPDSIYPSAGRVPDYGRSGKGELVTATGRPEPRPTRTESAIQEMITGEGSCMIGPYTKPHLGIGISPGCSHFPVTAPHRCGTRRDIQSSSEEF</sequence>
<evidence type="ECO:0000313" key="2">
    <source>
        <dbReference type="EMBL" id="PGH36149.1"/>
    </source>
</evidence>
<name>A0A2B7ZSI6_9EURO</name>
<comment type="caution">
    <text evidence="2">The sequence shown here is derived from an EMBL/GenBank/DDBJ whole genome shotgun (WGS) entry which is preliminary data.</text>
</comment>
<dbReference type="AlphaFoldDB" id="A0A2B7ZSI6"/>
<proteinExistence type="predicted"/>
<dbReference type="EMBL" id="PDND01000011">
    <property type="protein sequence ID" value="PGH36149.1"/>
    <property type="molecule type" value="Genomic_DNA"/>
</dbReference>
<protein>
    <submittedName>
        <fullName evidence="2">Uncharacterized protein</fullName>
    </submittedName>
</protein>
<accession>A0A2B7ZSI6</accession>
<gene>
    <name evidence="2" type="ORF">GX50_01004</name>
</gene>
<organism evidence="2 3">
    <name type="scientific">[Emmonsia] crescens</name>
    <dbReference type="NCBI Taxonomy" id="73230"/>
    <lineage>
        <taxon>Eukaryota</taxon>
        <taxon>Fungi</taxon>
        <taxon>Dikarya</taxon>
        <taxon>Ascomycota</taxon>
        <taxon>Pezizomycotina</taxon>
        <taxon>Eurotiomycetes</taxon>
        <taxon>Eurotiomycetidae</taxon>
        <taxon>Onygenales</taxon>
        <taxon>Ajellomycetaceae</taxon>
        <taxon>Emergomyces</taxon>
    </lineage>
</organism>
<feature type="region of interest" description="Disordered" evidence="1">
    <location>
        <begin position="1"/>
        <end position="48"/>
    </location>
</feature>
<dbReference type="Proteomes" id="UP000226031">
    <property type="component" value="Unassembled WGS sequence"/>
</dbReference>